<proteinExistence type="predicted"/>
<evidence type="ECO:0000313" key="3">
    <source>
        <dbReference type="Proteomes" id="UP000614811"/>
    </source>
</evidence>
<sequence length="446" mass="50315">MNKNTPRLHQYNHLKCLPLLLTAWCATPALSETLDVQLEVKANYRYSDQTRFPTGFPFSPIQLPVGAESAFIETVDEGGHAEISLISAAGKWQLADAVQLQFKLDAIDLYDRNPTSGDHKIDVDALFLRYGDAFGATRLPTRNSAYAQIGKFKKFEQQRERRTESYGVVSTAFNRLEDSGIEAGFDLASGFYGRLSYTTGNPVFIRDAHALAGDNGTEEFRVPPNSNPDPELKSGIVMLYDAEVEDFDLSSNPELGIGLGYRFNSADQKHRLGLLAYHYERDLAKTRKLNGTFYGGDLDLLDLSDVPGAEGIRLPTTSTQKTESGINAWYYMGDFALFSQYVKQDLAGLDRDGFEVEASYVFNTPIAITPVIRYSKLSNDFAGHPAFPTPSLTWDWRKIDYALNVDFSDRLRLIIEYADNQVERAGRWEDHDEWLLTLRWQMGFKR</sequence>
<feature type="chain" id="PRO_5038054827" evidence="1">
    <location>
        <begin position="32"/>
        <end position="446"/>
    </location>
</feature>
<evidence type="ECO:0000256" key="1">
    <source>
        <dbReference type="SAM" id="SignalP"/>
    </source>
</evidence>
<feature type="signal peptide" evidence="1">
    <location>
        <begin position="1"/>
        <end position="31"/>
    </location>
</feature>
<reference evidence="2" key="2">
    <citation type="submission" date="2020-09" db="EMBL/GenBank/DDBJ databases">
        <authorList>
            <person name="Sun Q."/>
            <person name="Kim S."/>
        </authorList>
    </citation>
    <scope>NUCLEOTIDE SEQUENCE</scope>
    <source>
        <strain evidence="2">KCTC 12711</strain>
    </source>
</reference>
<keyword evidence="1" id="KW-0732">Signal</keyword>
<name>A0A918RQM3_9GAMM</name>
<keyword evidence="3" id="KW-1185">Reference proteome</keyword>
<organism evidence="2 3">
    <name type="scientific">Arenicella chitinivorans</name>
    <dbReference type="NCBI Taxonomy" id="1329800"/>
    <lineage>
        <taxon>Bacteria</taxon>
        <taxon>Pseudomonadati</taxon>
        <taxon>Pseudomonadota</taxon>
        <taxon>Gammaproteobacteria</taxon>
        <taxon>Arenicellales</taxon>
        <taxon>Arenicellaceae</taxon>
        <taxon>Arenicella</taxon>
    </lineage>
</organism>
<dbReference type="RefSeq" id="WP_189399557.1">
    <property type="nucleotide sequence ID" value="NZ_BMXA01000002.1"/>
</dbReference>
<comment type="caution">
    <text evidence="2">The sequence shown here is derived from an EMBL/GenBank/DDBJ whole genome shotgun (WGS) entry which is preliminary data.</text>
</comment>
<dbReference type="SUPFAM" id="SSF56935">
    <property type="entry name" value="Porins"/>
    <property type="match status" value="1"/>
</dbReference>
<accession>A0A918RQM3</accession>
<reference evidence="2" key="1">
    <citation type="journal article" date="2014" name="Int. J. Syst. Evol. Microbiol.">
        <title>Complete genome sequence of Corynebacterium casei LMG S-19264T (=DSM 44701T), isolated from a smear-ripened cheese.</title>
        <authorList>
            <consortium name="US DOE Joint Genome Institute (JGI-PGF)"/>
            <person name="Walter F."/>
            <person name="Albersmeier A."/>
            <person name="Kalinowski J."/>
            <person name="Ruckert C."/>
        </authorList>
    </citation>
    <scope>NUCLEOTIDE SEQUENCE</scope>
    <source>
        <strain evidence="2">KCTC 12711</strain>
    </source>
</reference>
<gene>
    <name evidence="2" type="ORF">GCM10008090_15500</name>
</gene>
<dbReference type="Proteomes" id="UP000614811">
    <property type="component" value="Unassembled WGS sequence"/>
</dbReference>
<protein>
    <submittedName>
        <fullName evidence="2">Uncharacterized protein</fullName>
    </submittedName>
</protein>
<dbReference type="AlphaFoldDB" id="A0A918RQM3"/>
<evidence type="ECO:0000313" key="2">
    <source>
        <dbReference type="EMBL" id="GHA06732.1"/>
    </source>
</evidence>
<dbReference type="EMBL" id="BMXA01000002">
    <property type="protein sequence ID" value="GHA06732.1"/>
    <property type="molecule type" value="Genomic_DNA"/>
</dbReference>